<dbReference type="Gene3D" id="3.30.1490.20">
    <property type="entry name" value="ATP-grasp fold, A domain"/>
    <property type="match status" value="1"/>
</dbReference>
<evidence type="ECO:0000313" key="7">
    <source>
        <dbReference type="Proteomes" id="UP000809829"/>
    </source>
</evidence>
<sequence>MSILILNRNAPYPFHSWLEPLEEELLVLTTSKRAPNVQAAFVEGYEDYEVNGCIELKAAQLHEKHHYHTIVATSEYDIYRAAKIRDFVGIKGQSSESALAFRNKVVMKNILEKTNIAVPTYREIDSAIDLYEFVQNNGFPIIVKPIDGSGSEGVTKIDHDDQLYEFVRKTNLTNLEVEAFIEGDMYHIDGLFINGEVAFSWPSKYMNGCLSHQAGTFNGSYLLDAENLLTMKLNAFVKQVLHALPTPEHIAYHAEVFVTPDEQLVFCEIACRRGGGYIAETIQQAFDIDLTKVSVQAQCGIDVSLPRALHAPLVHSGFLLVPAKKGLLLELPSECNEEWVTQYEIYARAGDRYGGAGSSLDNIATFLVKGKDEQEVKQRIESLAEWFDQQTKWLEK</sequence>
<proteinExistence type="predicted"/>
<dbReference type="RefSeq" id="WP_205185034.1">
    <property type="nucleotide sequence ID" value="NZ_JAFBFC010000002.1"/>
</dbReference>
<dbReference type="PROSITE" id="PS50975">
    <property type="entry name" value="ATP_GRASP"/>
    <property type="match status" value="1"/>
</dbReference>
<evidence type="ECO:0000256" key="2">
    <source>
        <dbReference type="ARBA" id="ARBA00022741"/>
    </source>
</evidence>
<name>A0ABS2QS41_9BACI</name>
<dbReference type="Gene3D" id="3.40.50.20">
    <property type="match status" value="1"/>
</dbReference>
<gene>
    <name evidence="6" type="ORF">JOC83_001115</name>
</gene>
<evidence type="ECO:0000256" key="3">
    <source>
        <dbReference type="ARBA" id="ARBA00022840"/>
    </source>
</evidence>
<organism evidence="6 7">
    <name type="scientific">Priestia iocasae</name>
    <dbReference type="NCBI Taxonomy" id="2291674"/>
    <lineage>
        <taxon>Bacteria</taxon>
        <taxon>Bacillati</taxon>
        <taxon>Bacillota</taxon>
        <taxon>Bacilli</taxon>
        <taxon>Bacillales</taxon>
        <taxon>Bacillaceae</taxon>
        <taxon>Priestia</taxon>
    </lineage>
</organism>
<keyword evidence="3 4" id="KW-0067">ATP-binding</keyword>
<protein>
    <recommendedName>
        <fullName evidence="5">ATP-grasp domain-containing protein</fullName>
    </recommendedName>
</protein>
<dbReference type="SUPFAM" id="SSF56059">
    <property type="entry name" value="Glutathione synthetase ATP-binding domain-like"/>
    <property type="match status" value="1"/>
</dbReference>
<dbReference type="InterPro" id="IPR003806">
    <property type="entry name" value="ATP-grasp_PylC-type"/>
</dbReference>
<dbReference type="InterPro" id="IPR011761">
    <property type="entry name" value="ATP-grasp"/>
</dbReference>
<dbReference type="InterPro" id="IPR052032">
    <property type="entry name" value="ATP-dep_AA_Ligase"/>
</dbReference>
<dbReference type="PANTHER" id="PTHR43585:SF2">
    <property type="entry name" value="ATP-GRASP ENZYME FSQD"/>
    <property type="match status" value="1"/>
</dbReference>
<dbReference type="Proteomes" id="UP000809829">
    <property type="component" value="Unassembled WGS sequence"/>
</dbReference>
<comment type="caution">
    <text evidence="6">The sequence shown here is derived from an EMBL/GenBank/DDBJ whole genome shotgun (WGS) entry which is preliminary data.</text>
</comment>
<dbReference type="EMBL" id="JAFBFC010000002">
    <property type="protein sequence ID" value="MBM7702281.1"/>
    <property type="molecule type" value="Genomic_DNA"/>
</dbReference>
<keyword evidence="1" id="KW-0436">Ligase</keyword>
<feature type="domain" description="ATP-grasp" evidence="5">
    <location>
        <begin position="108"/>
        <end position="299"/>
    </location>
</feature>
<accession>A0ABS2QS41</accession>
<evidence type="ECO:0000313" key="6">
    <source>
        <dbReference type="EMBL" id="MBM7702281.1"/>
    </source>
</evidence>
<keyword evidence="2 4" id="KW-0547">Nucleotide-binding</keyword>
<dbReference type="Pfam" id="PF02655">
    <property type="entry name" value="ATP-grasp_3"/>
    <property type="match status" value="1"/>
</dbReference>
<evidence type="ECO:0000259" key="5">
    <source>
        <dbReference type="PROSITE" id="PS50975"/>
    </source>
</evidence>
<keyword evidence="7" id="KW-1185">Reference proteome</keyword>
<evidence type="ECO:0000256" key="1">
    <source>
        <dbReference type="ARBA" id="ARBA00022598"/>
    </source>
</evidence>
<dbReference type="Gene3D" id="3.30.470.20">
    <property type="entry name" value="ATP-grasp fold, B domain"/>
    <property type="match status" value="1"/>
</dbReference>
<reference evidence="6 7" key="1">
    <citation type="submission" date="2021-01" db="EMBL/GenBank/DDBJ databases">
        <title>Genomic Encyclopedia of Type Strains, Phase IV (KMG-IV): sequencing the most valuable type-strain genomes for metagenomic binning, comparative biology and taxonomic classification.</title>
        <authorList>
            <person name="Goeker M."/>
        </authorList>
    </citation>
    <scope>NUCLEOTIDE SEQUENCE [LARGE SCALE GENOMIC DNA]</scope>
    <source>
        <strain evidence="6 7">DSM 104297</strain>
    </source>
</reference>
<dbReference type="InterPro" id="IPR013815">
    <property type="entry name" value="ATP_grasp_subdomain_1"/>
</dbReference>
<dbReference type="PANTHER" id="PTHR43585">
    <property type="entry name" value="FUMIPYRROLE BIOSYNTHESIS PROTEIN C"/>
    <property type="match status" value="1"/>
</dbReference>
<evidence type="ECO:0000256" key="4">
    <source>
        <dbReference type="PROSITE-ProRule" id="PRU00409"/>
    </source>
</evidence>